<keyword evidence="1 2" id="KW-0732">Signal</keyword>
<organism evidence="3 4">
    <name type="scientific">Escherichia coli</name>
    <dbReference type="NCBI Taxonomy" id="562"/>
    <lineage>
        <taxon>Bacteria</taxon>
        <taxon>Pseudomonadati</taxon>
        <taxon>Pseudomonadota</taxon>
        <taxon>Gammaproteobacteria</taxon>
        <taxon>Enterobacterales</taxon>
        <taxon>Enterobacteriaceae</taxon>
        <taxon>Escherichia</taxon>
    </lineage>
</organism>
<dbReference type="Pfam" id="PF06932">
    <property type="entry name" value="DUF1283"/>
    <property type="match status" value="1"/>
</dbReference>
<gene>
    <name evidence="3" type="primary">ynfB</name>
    <name evidence="3" type="ORF">NCTC7922_02198</name>
</gene>
<evidence type="ECO:0000313" key="4">
    <source>
        <dbReference type="Proteomes" id="UP000254174"/>
    </source>
</evidence>
<sequence>MKITLSKRIGLLAFLLPCAMALSTTVHAETNKLVIESGDSAQSRQHAAMEKEQWNDTRNLRQKVNKRTEKEWDKPTPLLITAINVSKAPTSMPTGSQYFALPGPSNWPRYYPLTCY</sequence>
<dbReference type="InterPro" id="IPR009700">
    <property type="entry name" value="DUF1283"/>
</dbReference>
<name>A0A377D3W4_ECOLX</name>
<evidence type="ECO:0000256" key="2">
    <source>
        <dbReference type="SAM" id="SignalP"/>
    </source>
</evidence>
<feature type="signal peptide" evidence="2">
    <location>
        <begin position="1"/>
        <end position="28"/>
    </location>
</feature>
<accession>A0A377D3W4</accession>
<evidence type="ECO:0000313" key="3">
    <source>
        <dbReference type="EMBL" id="STM15795.1"/>
    </source>
</evidence>
<feature type="chain" id="PRO_5017045596" evidence="2">
    <location>
        <begin position="29"/>
        <end position="116"/>
    </location>
</feature>
<dbReference type="EMBL" id="UGFC01000006">
    <property type="protein sequence ID" value="STM15795.1"/>
    <property type="molecule type" value="Genomic_DNA"/>
</dbReference>
<reference evidence="3 4" key="1">
    <citation type="submission" date="2018-06" db="EMBL/GenBank/DDBJ databases">
        <authorList>
            <consortium name="Pathogen Informatics"/>
            <person name="Doyle S."/>
        </authorList>
    </citation>
    <scope>NUCLEOTIDE SEQUENCE [LARGE SCALE GENOMIC DNA]</scope>
    <source>
        <strain evidence="3 4">NCTC7922</strain>
    </source>
</reference>
<evidence type="ECO:0000256" key="1">
    <source>
        <dbReference type="ARBA" id="ARBA00022729"/>
    </source>
</evidence>
<protein>
    <submittedName>
        <fullName evidence="3">Protein</fullName>
    </submittedName>
</protein>
<dbReference type="AlphaFoldDB" id="A0A377D3W4"/>
<dbReference type="Proteomes" id="UP000254174">
    <property type="component" value="Unassembled WGS sequence"/>
</dbReference>
<proteinExistence type="predicted"/>